<accession>A0A455LAX2</accession>
<feature type="signal peptide" evidence="1">
    <location>
        <begin position="1"/>
        <end position="16"/>
    </location>
</feature>
<name>A0A455LAX2_9HYME</name>
<organism evidence="2">
    <name type="scientific">Habrobracon hebetor</name>
    <dbReference type="NCBI Taxonomy" id="69819"/>
    <lineage>
        <taxon>Eukaryota</taxon>
        <taxon>Metazoa</taxon>
        <taxon>Ecdysozoa</taxon>
        <taxon>Arthropoda</taxon>
        <taxon>Hexapoda</taxon>
        <taxon>Insecta</taxon>
        <taxon>Pterygota</taxon>
        <taxon>Neoptera</taxon>
        <taxon>Endopterygota</taxon>
        <taxon>Hymenoptera</taxon>
        <taxon>Apocrita</taxon>
        <taxon>Ichneumonoidea</taxon>
        <taxon>Braconidae</taxon>
        <taxon>Braconinae</taxon>
        <taxon>Habrobracon</taxon>
    </lineage>
</organism>
<sequence length="158" mass="18169">MKFLYLIPLLIAGVASFNAAIHRECKNYCAKEHGEEYATWSFRYELGDTFKCICTNGNGLMRTENNDKCRQKCIQQHGAGGFKYAFPIYSEVPASWACICTQEKNKTFCIHACSEIHHKAPPKNPIVMKNGQCYYQDHRGVDRYCEVYMKFLDALESI</sequence>
<protein>
    <submittedName>
        <fullName evidence="2">45-like protein</fullName>
    </submittedName>
</protein>
<reference evidence="2" key="1">
    <citation type="submission" date="2017-12" db="EMBL/GenBank/DDBJ databases">
        <title>Isolation and Characterization of the gene encoding a paralytic protein from the wasp Habrobracon hebetor.</title>
        <authorList>
            <person name="Zurovec M."/>
            <person name="Martinkova B."/>
            <person name="Zaloudikova A."/>
            <person name="Shaik H.A."/>
            <person name="Konik P."/>
            <person name="Strnad H."/>
            <person name="Sehadova H."/>
            <person name="Kodrik D."/>
        </authorList>
    </citation>
    <scope>NUCLEOTIDE SEQUENCE</scope>
    <source>
        <tissue evidence="2">Venom gland</tissue>
    </source>
</reference>
<keyword evidence="1" id="KW-0732">Signal</keyword>
<evidence type="ECO:0000256" key="1">
    <source>
        <dbReference type="SAM" id="SignalP"/>
    </source>
</evidence>
<dbReference type="AlphaFoldDB" id="A0A455LAX2"/>
<proteinExistence type="evidence at transcript level"/>
<gene>
    <name evidence="2" type="primary">DN1699</name>
</gene>
<feature type="chain" id="PRO_5019763227" evidence="1">
    <location>
        <begin position="17"/>
        <end position="158"/>
    </location>
</feature>
<dbReference type="EMBL" id="MG744439">
    <property type="protein sequence ID" value="AXY94716.1"/>
    <property type="molecule type" value="mRNA"/>
</dbReference>
<evidence type="ECO:0000313" key="2">
    <source>
        <dbReference type="EMBL" id="AXY94716.1"/>
    </source>
</evidence>